<dbReference type="Proteomes" id="UP000641514">
    <property type="component" value="Unassembled WGS sequence"/>
</dbReference>
<dbReference type="InterPro" id="IPR011008">
    <property type="entry name" value="Dimeric_a/b-barrel"/>
</dbReference>
<reference evidence="4" key="1">
    <citation type="journal article" date="2014" name="Int. J. Syst. Evol. Microbiol.">
        <title>Complete genome sequence of Corynebacterium casei LMG S-19264T (=DSM 44701T), isolated from a smear-ripened cheese.</title>
        <authorList>
            <consortium name="US DOE Joint Genome Institute (JGI-PGF)"/>
            <person name="Walter F."/>
            <person name="Albersmeier A."/>
            <person name="Kalinowski J."/>
            <person name="Ruckert C."/>
        </authorList>
    </citation>
    <scope>NUCLEOTIDE SEQUENCE</scope>
    <source>
        <strain evidence="4">CGMCC 1.15478</strain>
    </source>
</reference>
<feature type="transmembrane region" description="Helical" evidence="2">
    <location>
        <begin position="185"/>
        <end position="209"/>
    </location>
</feature>
<dbReference type="Pfam" id="PF03992">
    <property type="entry name" value="ABM"/>
    <property type="match status" value="1"/>
</dbReference>
<feature type="transmembrane region" description="Helical" evidence="2">
    <location>
        <begin position="158"/>
        <end position="179"/>
    </location>
</feature>
<keyword evidence="5" id="KW-1185">Reference proteome</keyword>
<dbReference type="InterPro" id="IPR007138">
    <property type="entry name" value="ABM_dom"/>
</dbReference>
<dbReference type="SUPFAM" id="SSF54909">
    <property type="entry name" value="Dimeric alpha+beta barrel"/>
    <property type="match status" value="1"/>
</dbReference>
<dbReference type="EMBL" id="BMJH01000001">
    <property type="protein sequence ID" value="GGC51952.1"/>
    <property type="molecule type" value="Genomic_DNA"/>
</dbReference>
<organism evidence="4 5">
    <name type="scientific">Hoyosella rhizosphaerae</name>
    <dbReference type="NCBI Taxonomy" id="1755582"/>
    <lineage>
        <taxon>Bacteria</taxon>
        <taxon>Bacillati</taxon>
        <taxon>Actinomycetota</taxon>
        <taxon>Actinomycetes</taxon>
        <taxon>Mycobacteriales</taxon>
        <taxon>Hoyosellaceae</taxon>
        <taxon>Hoyosella</taxon>
    </lineage>
</organism>
<keyword evidence="2" id="KW-0812">Transmembrane</keyword>
<feature type="domain" description="ABM" evidence="3">
    <location>
        <begin position="42"/>
        <end position="108"/>
    </location>
</feature>
<comment type="caution">
    <text evidence="4">The sequence shown here is derived from an EMBL/GenBank/DDBJ whole genome shotgun (WGS) entry which is preliminary data.</text>
</comment>
<accession>A0A916TZ23</accession>
<feature type="region of interest" description="Disordered" evidence="1">
    <location>
        <begin position="1"/>
        <end position="27"/>
    </location>
</feature>
<evidence type="ECO:0000313" key="5">
    <source>
        <dbReference type="Proteomes" id="UP000641514"/>
    </source>
</evidence>
<dbReference type="Gene3D" id="3.30.70.100">
    <property type="match status" value="1"/>
</dbReference>
<keyword evidence="2" id="KW-0472">Membrane</keyword>
<evidence type="ECO:0000256" key="1">
    <source>
        <dbReference type="SAM" id="MobiDB-lite"/>
    </source>
</evidence>
<name>A0A916TZ23_9ACTN</name>
<proteinExistence type="predicted"/>
<dbReference type="InterPro" id="IPR038762">
    <property type="entry name" value="ABM_predict"/>
</dbReference>
<dbReference type="AlphaFoldDB" id="A0A916TZ23"/>
<protein>
    <recommendedName>
        <fullName evidence="3">ABM domain-containing protein</fullName>
    </recommendedName>
</protein>
<gene>
    <name evidence="4" type="ORF">GCM10011410_00320</name>
</gene>
<evidence type="ECO:0000313" key="4">
    <source>
        <dbReference type="EMBL" id="GGC51952.1"/>
    </source>
</evidence>
<reference evidence="4" key="2">
    <citation type="submission" date="2020-09" db="EMBL/GenBank/DDBJ databases">
        <authorList>
            <person name="Sun Q."/>
            <person name="Zhou Y."/>
        </authorList>
    </citation>
    <scope>NUCLEOTIDE SEQUENCE</scope>
    <source>
        <strain evidence="4">CGMCC 1.15478</strain>
    </source>
</reference>
<keyword evidence="2" id="KW-1133">Transmembrane helix</keyword>
<evidence type="ECO:0000259" key="3">
    <source>
        <dbReference type="Pfam" id="PF03992"/>
    </source>
</evidence>
<dbReference type="PANTHER" id="PTHR40057">
    <property type="entry name" value="SLR1162 PROTEIN"/>
    <property type="match status" value="1"/>
</dbReference>
<evidence type="ECO:0000256" key="2">
    <source>
        <dbReference type="SAM" id="Phobius"/>
    </source>
</evidence>
<sequence>MTMAIHMSHTRLAATPPTQPKGLRTHLSGVPAPTVTTSVVRDVDAEREEDFVQWTEAGISLARTFPGFLGAGWVRSSTNKHRYHVQYRFSDDRALQSWLQSPLRGAWFAHGRLFSKEAAVHQRTGIEGWFDPMMSAVPAESQQPTKAPLAPPRWKQAVTIWLGFFPVSLLMNFLFLPYLADVNVVLTTLIVTVAVTPVMVFAVLPFVTARLAPWLQRKE</sequence>
<dbReference type="PANTHER" id="PTHR40057:SF1">
    <property type="entry name" value="SLR1162 PROTEIN"/>
    <property type="match status" value="1"/>
</dbReference>